<dbReference type="EMBL" id="WKJJ01000022">
    <property type="protein sequence ID" value="MRV75583.1"/>
    <property type="molecule type" value="Genomic_DNA"/>
</dbReference>
<proteinExistence type="predicted"/>
<keyword evidence="4" id="KW-1185">Reference proteome</keyword>
<dbReference type="InterPro" id="IPR036737">
    <property type="entry name" value="OmpA-like_sf"/>
</dbReference>
<organism evidence="3 4">
    <name type="scientific">Pseudoduganella rivuli</name>
    <dbReference type="NCBI Taxonomy" id="2666085"/>
    <lineage>
        <taxon>Bacteria</taxon>
        <taxon>Pseudomonadati</taxon>
        <taxon>Pseudomonadota</taxon>
        <taxon>Betaproteobacteria</taxon>
        <taxon>Burkholderiales</taxon>
        <taxon>Oxalobacteraceae</taxon>
        <taxon>Telluria group</taxon>
        <taxon>Pseudoduganella</taxon>
    </lineage>
</organism>
<feature type="compositionally biased region" description="Basic and acidic residues" evidence="1">
    <location>
        <begin position="641"/>
        <end position="654"/>
    </location>
</feature>
<keyword evidence="2" id="KW-0732">Signal</keyword>
<protein>
    <submittedName>
        <fullName evidence="3">DUF748 domain-containing protein</fullName>
    </submittedName>
</protein>
<dbReference type="GO" id="GO:0090313">
    <property type="term" value="P:regulation of protein targeting to membrane"/>
    <property type="evidence" value="ECO:0007669"/>
    <property type="project" value="TreeGrafter"/>
</dbReference>
<dbReference type="GO" id="GO:0005886">
    <property type="term" value="C:plasma membrane"/>
    <property type="evidence" value="ECO:0007669"/>
    <property type="project" value="TreeGrafter"/>
</dbReference>
<feature type="signal peptide" evidence="2">
    <location>
        <begin position="1"/>
        <end position="24"/>
    </location>
</feature>
<dbReference type="AlphaFoldDB" id="A0A7X2IT91"/>
<dbReference type="Pfam" id="PF05359">
    <property type="entry name" value="DUF748"/>
    <property type="match status" value="1"/>
</dbReference>
<evidence type="ECO:0000256" key="2">
    <source>
        <dbReference type="SAM" id="SignalP"/>
    </source>
</evidence>
<evidence type="ECO:0000256" key="1">
    <source>
        <dbReference type="SAM" id="MobiDB-lite"/>
    </source>
</evidence>
<dbReference type="PANTHER" id="PTHR30441">
    <property type="entry name" value="DUF748 DOMAIN-CONTAINING PROTEIN"/>
    <property type="match status" value="1"/>
</dbReference>
<dbReference type="InterPro" id="IPR008023">
    <property type="entry name" value="DUF748"/>
</dbReference>
<dbReference type="Proteomes" id="UP000446768">
    <property type="component" value="Unassembled WGS sequence"/>
</dbReference>
<gene>
    <name evidence="3" type="ORF">GJ700_28095</name>
</gene>
<evidence type="ECO:0000313" key="4">
    <source>
        <dbReference type="Proteomes" id="UP000446768"/>
    </source>
</evidence>
<dbReference type="Gene3D" id="3.30.1330.60">
    <property type="entry name" value="OmpA-like domain"/>
    <property type="match status" value="1"/>
</dbReference>
<dbReference type="InterPro" id="IPR052894">
    <property type="entry name" value="AsmA-related"/>
</dbReference>
<reference evidence="3 4" key="1">
    <citation type="submission" date="2019-11" db="EMBL/GenBank/DDBJ databases">
        <title>Novel species isolated from a subtropical stream in China.</title>
        <authorList>
            <person name="Lu H."/>
        </authorList>
    </citation>
    <scope>NUCLEOTIDE SEQUENCE [LARGE SCALE GENOMIC DNA]</scope>
    <source>
        <strain evidence="3 4">FT92W</strain>
    </source>
</reference>
<name>A0A7X2IT91_9BURK</name>
<accession>A0A7X2IT91</accession>
<sequence length="1073" mass="113327">MKSKILRKLAIAGGIAAALTATYAAVGFFAVPAIVASQAEKMAQQQFHRKLAIGQVEFNPFKLTAALRDVKLMEPDGSAVFVSFDAFEAGLSWQSLRRLAPVVEKVKLQSPYVHLVRGDNGQYSIDDILQWMAAQPPSKEPALFSVNNIELANGRIAFDDKPARALHKVEGLQLGLPFISSMPADVNVYVEPLLSATIDGAPLHIQGKAKPYAEQREFAAELKLDKLDLAPLLGYLPFKPAFKLPTARLDARLTASFVQPKAGASSLALGGDAALSNVDLRGADGAPVLKFTQLSAKLDKLDPLVGRYAIAKIGLDGLDAALLRDAGGQLNLDRLLPPASAASSSPAAPPAKDKPAPILVAVKEVAIRNAALRYADAAPYSALKAGVQRFDLDVRDIAVDTGKRMVAVGEAVSGGAALTYAQGARTAEAPAAAAPAAGGDQPYQVQVGKIAVQGWSVNVDDASRGQPLALALSPLQLMVKGWSNAPASRSEIELAATINRSGKLGVSGSLAAAPLDADLALELKNLDLQPLQALIAEHVNLRVAQAAVSTRGRLKLAEQGGAIKGGYKGDASVDRLTTVDRLNDADFLSWKSLAFGGMDVQLAPFALSVDKVALSDFFARVIIDPNGRINVQDVMRTAANEDRSLTDAKNRAQDAKQQPVAQRGDARATPGKPDTKVAAVPAASSPMPPIRIGQLQLSGGRVRFTDNFIKPNYTANLKDLGGTVTGLTSDPSSLANVDIKGNVNSAPLSIGGKVQPLRKDLYLDVKADVRGMELAALSAYADKYVGYGIEKGKLSFEVAYKLDDRKLTAENRLILDQLTFGKESTNPDATRLPVGLAVALLSDRNGVIDINVPIGGSLDDPQFSLGGIIMKVIGNAVMKTVTAPFTFIASLFGGSGEDMAALAFEAGHASVAPAGEEKLAPLARALNERPGLKLDIGGRYDPATDTGALRQLALERKLRTVKQRDLQAKNKSAPDGGVTVTAEERPALLARAYAAEPLPKPRNALGLQKSVPPAEMEQAMLAAIVIDDDDLTALAHKRAQSAKDWLMKHGVPAERMFLTAAKEGACKAEFTLR</sequence>
<feature type="chain" id="PRO_5031157025" evidence="2">
    <location>
        <begin position="25"/>
        <end position="1073"/>
    </location>
</feature>
<evidence type="ECO:0000313" key="3">
    <source>
        <dbReference type="EMBL" id="MRV75583.1"/>
    </source>
</evidence>
<comment type="caution">
    <text evidence="3">The sequence shown here is derived from an EMBL/GenBank/DDBJ whole genome shotgun (WGS) entry which is preliminary data.</text>
</comment>
<dbReference type="PANTHER" id="PTHR30441:SF8">
    <property type="entry name" value="DUF748 DOMAIN-CONTAINING PROTEIN"/>
    <property type="match status" value="1"/>
</dbReference>
<feature type="region of interest" description="Disordered" evidence="1">
    <location>
        <begin position="641"/>
        <end position="685"/>
    </location>
</feature>
<dbReference type="RefSeq" id="WP_154380277.1">
    <property type="nucleotide sequence ID" value="NZ_WKJJ01000022.1"/>
</dbReference>